<dbReference type="OrthoDB" id="6381670at2759"/>
<proteinExistence type="predicted"/>
<gene>
    <name evidence="1" type="ORF">FJT64_020813</name>
</gene>
<evidence type="ECO:0000313" key="2">
    <source>
        <dbReference type="Proteomes" id="UP000440578"/>
    </source>
</evidence>
<name>A0A6A4WKI0_AMPAM</name>
<protein>
    <submittedName>
        <fullName evidence="1">Uncharacterized protein</fullName>
    </submittedName>
</protein>
<dbReference type="AlphaFoldDB" id="A0A6A4WKI0"/>
<reference evidence="1 2" key="1">
    <citation type="submission" date="2019-07" db="EMBL/GenBank/DDBJ databases">
        <title>Draft genome assembly of a fouling barnacle, Amphibalanus amphitrite (Darwin, 1854): The first reference genome for Thecostraca.</title>
        <authorList>
            <person name="Kim W."/>
        </authorList>
    </citation>
    <scope>NUCLEOTIDE SEQUENCE [LARGE SCALE GENOMIC DNA]</scope>
    <source>
        <strain evidence="1">SNU_AA5</strain>
        <tissue evidence="1">Soma without cirri and trophi</tissue>
    </source>
</reference>
<dbReference type="Proteomes" id="UP000440578">
    <property type="component" value="Unassembled WGS sequence"/>
</dbReference>
<accession>A0A6A4WKI0</accession>
<keyword evidence="2" id="KW-1185">Reference proteome</keyword>
<comment type="caution">
    <text evidence="1">The sequence shown here is derived from an EMBL/GenBank/DDBJ whole genome shotgun (WGS) entry which is preliminary data.</text>
</comment>
<sequence length="147" mass="16521">MEPVQEIRRVAEADMSACAREEMPMAPEVSRAVNRYRAGARDGRAQPRDADDVNLAGFTETVGRPGTPPERFLLYDSQLDAEYAGKRMLLFSSDWGLDQLYVYQDWAADGTFKVSPDIFSQLYTVHASVMGYAVPCVYALLNEKTER</sequence>
<organism evidence="1 2">
    <name type="scientific">Amphibalanus amphitrite</name>
    <name type="common">Striped barnacle</name>
    <name type="synonym">Balanus amphitrite</name>
    <dbReference type="NCBI Taxonomy" id="1232801"/>
    <lineage>
        <taxon>Eukaryota</taxon>
        <taxon>Metazoa</taxon>
        <taxon>Ecdysozoa</taxon>
        <taxon>Arthropoda</taxon>
        <taxon>Crustacea</taxon>
        <taxon>Multicrustacea</taxon>
        <taxon>Cirripedia</taxon>
        <taxon>Thoracica</taxon>
        <taxon>Thoracicalcarea</taxon>
        <taxon>Balanomorpha</taxon>
        <taxon>Balanoidea</taxon>
        <taxon>Balanidae</taxon>
        <taxon>Amphibalaninae</taxon>
        <taxon>Amphibalanus</taxon>
    </lineage>
</organism>
<evidence type="ECO:0000313" key="1">
    <source>
        <dbReference type="EMBL" id="KAF0307916.1"/>
    </source>
</evidence>
<dbReference type="EMBL" id="VIIS01000532">
    <property type="protein sequence ID" value="KAF0307916.1"/>
    <property type="molecule type" value="Genomic_DNA"/>
</dbReference>